<dbReference type="AlphaFoldDB" id="A0A6P8IAB0"/>
<dbReference type="KEGG" id="aten:116297544"/>
<dbReference type="PANTHER" id="PTHR15034">
    <property type="entry name" value="DEATH DOMAIN-CONTAINING PROTEIN CRADD"/>
    <property type="match status" value="1"/>
</dbReference>
<proteinExistence type="predicted"/>
<dbReference type="Gene3D" id="1.10.533.10">
    <property type="entry name" value="Death Domain, Fas"/>
    <property type="match status" value="1"/>
</dbReference>
<dbReference type="GeneID" id="116297544"/>
<dbReference type="GO" id="GO:0042981">
    <property type="term" value="P:regulation of apoptotic process"/>
    <property type="evidence" value="ECO:0007669"/>
    <property type="project" value="InterPro"/>
</dbReference>
<dbReference type="RefSeq" id="XP_031561650.1">
    <property type="nucleotide sequence ID" value="XM_031705790.1"/>
</dbReference>
<protein>
    <submittedName>
        <fullName evidence="3">Uncharacterized protein LOC116297544</fullName>
    </submittedName>
</protein>
<dbReference type="Proteomes" id="UP000515163">
    <property type="component" value="Unplaced"/>
</dbReference>
<evidence type="ECO:0000259" key="1">
    <source>
        <dbReference type="PROSITE" id="PS50209"/>
    </source>
</evidence>
<feature type="domain" description="CARD" evidence="1">
    <location>
        <begin position="1"/>
        <end position="76"/>
    </location>
</feature>
<dbReference type="PROSITE" id="PS50209">
    <property type="entry name" value="CARD"/>
    <property type="match status" value="1"/>
</dbReference>
<reference evidence="3" key="1">
    <citation type="submission" date="2025-08" db="UniProtKB">
        <authorList>
            <consortium name="RefSeq"/>
        </authorList>
    </citation>
    <scope>IDENTIFICATION</scope>
    <source>
        <tissue evidence="3">Tentacle</tissue>
    </source>
</reference>
<dbReference type="OrthoDB" id="10444874at2759"/>
<name>A0A6P8IAB0_ACTTE</name>
<evidence type="ECO:0000313" key="3">
    <source>
        <dbReference type="RefSeq" id="XP_031561650.1"/>
    </source>
</evidence>
<sequence>MADEDLEPRKLLGYLYQEGMFDEDDMDEVRDERTRKKQAEALLSMLGRRPVQAYEILVNGLIETQPHLAKLLQTPIPGEKRDAF</sequence>
<dbReference type="SUPFAM" id="SSF47986">
    <property type="entry name" value="DEATH domain"/>
    <property type="match status" value="1"/>
</dbReference>
<dbReference type="InterPro" id="IPR037939">
    <property type="entry name" value="CRADD"/>
</dbReference>
<dbReference type="GO" id="GO:0002020">
    <property type="term" value="F:protease binding"/>
    <property type="evidence" value="ECO:0007669"/>
    <property type="project" value="InterPro"/>
</dbReference>
<gene>
    <name evidence="3" type="primary">LOC116297544</name>
</gene>
<evidence type="ECO:0000313" key="2">
    <source>
        <dbReference type="Proteomes" id="UP000515163"/>
    </source>
</evidence>
<accession>A0A6P8IAB0</accession>
<dbReference type="GO" id="GO:0070513">
    <property type="term" value="F:death domain binding"/>
    <property type="evidence" value="ECO:0007669"/>
    <property type="project" value="InterPro"/>
</dbReference>
<organism evidence="2 3">
    <name type="scientific">Actinia tenebrosa</name>
    <name type="common">Australian red waratah sea anemone</name>
    <dbReference type="NCBI Taxonomy" id="6105"/>
    <lineage>
        <taxon>Eukaryota</taxon>
        <taxon>Metazoa</taxon>
        <taxon>Cnidaria</taxon>
        <taxon>Anthozoa</taxon>
        <taxon>Hexacorallia</taxon>
        <taxon>Actiniaria</taxon>
        <taxon>Actiniidae</taxon>
        <taxon>Actinia</taxon>
    </lineage>
</organism>
<dbReference type="CDD" id="cd01671">
    <property type="entry name" value="CARD"/>
    <property type="match status" value="1"/>
</dbReference>
<dbReference type="Pfam" id="PF00619">
    <property type="entry name" value="CARD"/>
    <property type="match status" value="1"/>
</dbReference>
<dbReference type="PANTHER" id="PTHR15034:SF5">
    <property type="entry name" value="DEATH DOMAIN-CONTAINING PROTEIN CRADD"/>
    <property type="match status" value="1"/>
</dbReference>
<dbReference type="InterPro" id="IPR001315">
    <property type="entry name" value="CARD"/>
</dbReference>
<dbReference type="InterPro" id="IPR011029">
    <property type="entry name" value="DEATH-like_dom_sf"/>
</dbReference>
<keyword evidence="2" id="KW-1185">Reference proteome</keyword>
<dbReference type="InParanoid" id="A0A6P8IAB0"/>